<reference evidence="12 13" key="1">
    <citation type="submission" date="2020-11" db="EMBL/GenBank/DDBJ databases">
        <title>P. mediterranea TC4 genome.</title>
        <authorList>
            <person name="Molmeret M."/>
        </authorList>
    </citation>
    <scope>NUCLEOTIDE SEQUENCE [LARGE SCALE GENOMIC DNA]</scope>
    <source>
        <strain evidence="12 13">TC4</strain>
    </source>
</reference>
<evidence type="ECO:0000256" key="7">
    <source>
        <dbReference type="ARBA" id="ARBA00023186"/>
    </source>
</evidence>
<evidence type="ECO:0000256" key="8">
    <source>
        <dbReference type="ARBA" id="ARBA00033245"/>
    </source>
</evidence>
<accession>A0ABS0A4R4</accession>
<feature type="compositionally biased region" description="Low complexity" evidence="10">
    <location>
        <begin position="34"/>
        <end position="50"/>
    </location>
</feature>
<keyword evidence="11" id="KW-0812">Transmembrane</keyword>
<proteinExistence type="inferred from homology"/>
<dbReference type="Proteomes" id="UP001194729">
    <property type="component" value="Unassembled WGS sequence"/>
</dbReference>
<gene>
    <name evidence="12" type="ORF">FNJ87_05590</name>
</gene>
<evidence type="ECO:0000256" key="11">
    <source>
        <dbReference type="SAM" id="Phobius"/>
    </source>
</evidence>
<evidence type="ECO:0000313" key="13">
    <source>
        <dbReference type="Proteomes" id="UP001194729"/>
    </source>
</evidence>
<feature type="region of interest" description="Disordered" evidence="10">
    <location>
        <begin position="34"/>
        <end position="65"/>
    </location>
</feature>
<evidence type="ECO:0000256" key="2">
    <source>
        <dbReference type="ARBA" id="ARBA00010527"/>
    </source>
</evidence>
<evidence type="ECO:0000256" key="6">
    <source>
        <dbReference type="ARBA" id="ARBA00022927"/>
    </source>
</evidence>
<feature type="non-terminal residue" evidence="12">
    <location>
        <position position="129"/>
    </location>
</feature>
<evidence type="ECO:0000313" key="12">
    <source>
        <dbReference type="EMBL" id="MBF4983828.1"/>
    </source>
</evidence>
<keyword evidence="4" id="KW-0813">Transport</keyword>
<evidence type="ECO:0000256" key="10">
    <source>
        <dbReference type="SAM" id="MobiDB-lite"/>
    </source>
</evidence>
<keyword evidence="7" id="KW-0143">Chaperone</keyword>
<keyword evidence="5" id="KW-1003">Cell membrane</keyword>
<organism evidence="12 13">
    <name type="scientific">Nonlabens mediterrranea</name>
    <dbReference type="NCBI Taxonomy" id="1419947"/>
    <lineage>
        <taxon>Bacteria</taxon>
        <taxon>Pseudomonadati</taxon>
        <taxon>Bacteroidota</taxon>
        <taxon>Flavobacteriia</taxon>
        <taxon>Flavobacteriales</taxon>
        <taxon>Flavobacteriaceae</taxon>
        <taxon>Nonlabens</taxon>
    </lineage>
</organism>
<evidence type="ECO:0000256" key="4">
    <source>
        <dbReference type="ARBA" id="ARBA00022448"/>
    </source>
</evidence>
<evidence type="ECO:0000256" key="1">
    <source>
        <dbReference type="ARBA" id="ARBA00004651"/>
    </source>
</evidence>
<comment type="caution">
    <text evidence="12">The sequence shown here is derived from an EMBL/GenBank/DDBJ whole genome shotgun (WGS) entry which is preliminary data.</text>
</comment>
<keyword evidence="6" id="KW-0653">Protein transport</keyword>
<comment type="subcellular location">
    <subcellularLocation>
        <location evidence="1">Cell membrane</location>
        <topology evidence="1">Multi-pass membrane protein</topology>
    </subcellularLocation>
</comment>
<keyword evidence="13" id="KW-1185">Reference proteome</keyword>
<evidence type="ECO:0000256" key="3">
    <source>
        <dbReference type="ARBA" id="ARBA00015325"/>
    </source>
</evidence>
<sequence length="129" mass="14334">MEQKSIDWKSIVGMGLIFIILMYWFSQNQADVEANPETTTETSAATQDTTPQLTSNNEPAAAPISNGVFQAGSNEVITFENDLIQFKIDSKGALIQEALLKSYKTYDSLPVYLAKPNEKDHQLDLVFVT</sequence>
<evidence type="ECO:0000256" key="9">
    <source>
        <dbReference type="ARBA" id="ARBA00033342"/>
    </source>
</evidence>
<evidence type="ECO:0000256" key="5">
    <source>
        <dbReference type="ARBA" id="ARBA00022475"/>
    </source>
</evidence>
<dbReference type="InterPro" id="IPR038221">
    <property type="entry name" value="YidC_periplasmic_sf"/>
</dbReference>
<keyword evidence="11" id="KW-0472">Membrane</keyword>
<dbReference type="Gene3D" id="2.70.98.90">
    <property type="match status" value="1"/>
</dbReference>
<comment type="similarity">
    <text evidence="2">Belongs to the OXA1/ALB3/YidC family. Type 1 subfamily.</text>
</comment>
<keyword evidence="11" id="KW-1133">Transmembrane helix</keyword>
<name>A0ABS0A4R4_9FLAO</name>
<feature type="transmembrane region" description="Helical" evidence="11">
    <location>
        <begin position="7"/>
        <end position="25"/>
    </location>
</feature>
<protein>
    <recommendedName>
        <fullName evidence="3">Membrane protein insertase YidC</fullName>
    </recommendedName>
    <alternativeName>
        <fullName evidence="9">Foldase YidC</fullName>
    </alternativeName>
    <alternativeName>
        <fullName evidence="8">Membrane integrase YidC</fullName>
    </alternativeName>
</protein>
<dbReference type="EMBL" id="JADKYU010000289">
    <property type="protein sequence ID" value="MBF4983828.1"/>
    <property type="molecule type" value="Genomic_DNA"/>
</dbReference>